<name>A0A1I6UQN4_9BACL</name>
<dbReference type="AlphaFoldDB" id="A0A1I6UQN4"/>
<evidence type="ECO:0000313" key="2">
    <source>
        <dbReference type="Proteomes" id="UP000198660"/>
    </source>
</evidence>
<reference evidence="2" key="1">
    <citation type="submission" date="2016-10" db="EMBL/GenBank/DDBJ databases">
        <authorList>
            <person name="Varghese N."/>
            <person name="Submissions S."/>
        </authorList>
    </citation>
    <scope>NUCLEOTIDE SEQUENCE [LARGE SCALE GENOMIC DNA]</scope>
    <source>
        <strain evidence="2">DSM 45789</strain>
    </source>
</reference>
<dbReference type="Proteomes" id="UP000198660">
    <property type="component" value="Unassembled WGS sequence"/>
</dbReference>
<protein>
    <submittedName>
        <fullName evidence="1">Uncharacterized protein</fullName>
    </submittedName>
</protein>
<accession>A0A1I6UQN4</accession>
<sequence>MKSVTYQIGNTTVHIESPDLSEEERERRITEIKKVIRNNFISMALERR</sequence>
<gene>
    <name evidence="1" type="ORF">SAMN05444972_11914</name>
</gene>
<dbReference type="EMBL" id="FPAA01000019">
    <property type="protein sequence ID" value="SFT03785.1"/>
    <property type="molecule type" value="Genomic_DNA"/>
</dbReference>
<keyword evidence="2" id="KW-1185">Reference proteome</keyword>
<organism evidence="1 2">
    <name type="scientific">Marininema halotolerans</name>
    <dbReference type="NCBI Taxonomy" id="1155944"/>
    <lineage>
        <taxon>Bacteria</taxon>
        <taxon>Bacillati</taxon>
        <taxon>Bacillota</taxon>
        <taxon>Bacilli</taxon>
        <taxon>Bacillales</taxon>
        <taxon>Thermoactinomycetaceae</taxon>
        <taxon>Marininema</taxon>
    </lineage>
</organism>
<dbReference type="RefSeq" id="WP_176392158.1">
    <property type="nucleotide sequence ID" value="NZ_FPAA01000019.1"/>
</dbReference>
<proteinExistence type="predicted"/>
<evidence type="ECO:0000313" key="1">
    <source>
        <dbReference type="EMBL" id="SFT03785.1"/>
    </source>
</evidence>